<feature type="region of interest" description="Disordered" evidence="1">
    <location>
        <begin position="265"/>
        <end position="291"/>
    </location>
</feature>
<dbReference type="EMBL" id="KI669459">
    <property type="protein sequence ID" value="OCF62189.1"/>
    <property type="molecule type" value="Genomic_DNA"/>
</dbReference>
<reference evidence="3 4" key="1">
    <citation type="submission" date="2013-07" db="EMBL/GenBank/DDBJ databases">
        <title>The Genome Sequence of Kwoniella mangroviensis CBS10435.</title>
        <authorList>
            <consortium name="The Broad Institute Genome Sequencing Platform"/>
            <person name="Cuomo C."/>
            <person name="Litvintseva A."/>
            <person name="Chen Y."/>
            <person name="Heitman J."/>
            <person name="Sun S."/>
            <person name="Springer D."/>
            <person name="Dromer F."/>
            <person name="Young S.K."/>
            <person name="Zeng Q."/>
            <person name="Gargeya S."/>
            <person name="Fitzgerald M."/>
            <person name="Abouelleil A."/>
            <person name="Alvarado L."/>
            <person name="Berlin A.M."/>
            <person name="Chapman S.B."/>
            <person name="Dewar J."/>
            <person name="Goldberg J."/>
            <person name="Griggs A."/>
            <person name="Gujja S."/>
            <person name="Hansen M."/>
            <person name="Howarth C."/>
            <person name="Imamovic A."/>
            <person name="Larimer J."/>
            <person name="McCowan C."/>
            <person name="Murphy C."/>
            <person name="Pearson M."/>
            <person name="Priest M."/>
            <person name="Roberts A."/>
            <person name="Saif S."/>
            <person name="Shea T."/>
            <person name="Sykes S."/>
            <person name="Wortman J."/>
            <person name="Nusbaum C."/>
            <person name="Birren B."/>
        </authorList>
    </citation>
    <scope>NUCLEOTIDE SEQUENCE [LARGE SCALE GENOMIC DNA]</scope>
    <source>
        <strain evidence="3 4">CBS 10435</strain>
    </source>
</reference>
<accession>A0A1B9J361</accession>
<feature type="compositionally biased region" description="Polar residues" evidence="1">
    <location>
        <begin position="367"/>
        <end position="377"/>
    </location>
</feature>
<evidence type="ECO:0000313" key="3">
    <source>
        <dbReference type="EMBL" id="OCF62189.1"/>
    </source>
</evidence>
<keyword evidence="2" id="KW-0472">Membrane</keyword>
<dbReference type="AlphaFoldDB" id="A0A1B9J361"/>
<dbReference type="Proteomes" id="UP000092583">
    <property type="component" value="Unassembled WGS sequence"/>
</dbReference>
<keyword evidence="4" id="KW-1185">Reference proteome</keyword>
<feature type="compositionally biased region" description="Polar residues" evidence="1">
    <location>
        <begin position="206"/>
        <end position="233"/>
    </location>
</feature>
<evidence type="ECO:0000313" key="4">
    <source>
        <dbReference type="Proteomes" id="UP000092583"/>
    </source>
</evidence>
<keyword evidence="2" id="KW-0812">Transmembrane</keyword>
<feature type="region of interest" description="Disordered" evidence="1">
    <location>
        <begin position="351"/>
        <end position="415"/>
    </location>
</feature>
<sequence length="424" mass="46497">MIFVIEPENALATSPGPTAVDLDAQMINASPDPLYREGLFTFTLTEGANIINPTPAIEMAPPTTMSLASQSAVTIIPTSSDGVSTSTSKEMMITRPANPTLPTTQAIFTSTLSSTSEKGGMKNDNPTTTYNHTTLIVVFILLGLSALGVGLWYFRRSRTRKLISNGLADLEASVQEKRLSTVSRMTNRRSWIKLNEEIEQIENEKSNNSPSVSLPYSPSANHQNQSQIEKQDQSDNQAYDYNINSQMRSVGNNLNSSSYTLNKRSSTINHFPAPPSNLPQLPPLPLTPQPQSRLKENENIFESSEVQVQVPSVTQSRHEPEIGVATTTSLPASSSRTAVAIDAYPGRTLTGSGKEISKLNDGDGLDFSQSQENSPKRQSLPYVPPVQEAERTPTFISLSQMNHEKKSPDYRSPTESLYVIYKEK</sequence>
<keyword evidence="2" id="KW-1133">Transmembrane helix</keyword>
<feature type="compositionally biased region" description="Pro residues" evidence="1">
    <location>
        <begin position="272"/>
        <end position="288"/>
    </location>
</feature>
<protein>
    <submittedName>
        <fullName evidence="3">Uncharacterized protein</fullName>
    </submittedName>
</protein>
<name>A0A1B9J361_9TREE</name>
<reference evidence="4" key="2">
    <citation type="submission" date="2013-12" db="EMBL/GenBank/DDBJ databases">
        <title>Evolution of pathogenesis and genome organization in the Tremellales.</title>
        <authorList>
            <person name="Cuomo C."/>
            <person name="Litvintseva A."/>
            <person name="Heitman J."/>
            <person name="Chen Y."/>
            <person name="Sun S."/>
            <person name="Springer D."/>
            <person name="Dromer F."/>
            <person name="Young S."/>
            <person name="Zeng Q."/>
            <person name="Chapman S."/>
            <person name="Gujja S."/>
            <person name="Saif S."/>
            <person name="Birren B."/>
        </authorList>
    </citation>
    <scope>NUCLEOTIDE SEQUENCE [LARGE SCALE GENOMIC DNA]</scope>
    <source>
        <strain evidence="4">CBS 10435</strain>
    </source>
</reference>
<evidence type="ECO:0000256" key="1">
    <source>
        <dbReference type="SAM" id="MobiDB-lite"/>
    </source>
</evidence>
<feature type="transmembrane region" description="Helical" evidence="2">
    <location>
        <begin position="135"/>
        <end position="154"/>
    </location>
</feature>
<evidence type="ECO:0000256" key="2">
    <source>
        <dbReference type="SAM" id="Phobius"/>
    </source>
</evidence>
<proteinExistence type="predicted"/>
<feature type="region of interest" description="Disordered" evidence="1">
    <location>
        <begin position="202"/>
        <end position="233"/>
    </location>
</feature>
<gene>
    <name evidence="3" type="ORF">L486_01856</name>
</gene>
<organism evidence="3 4">
    <name type="scientific">Kwoniella mangroviensis CBS 10435</name>
    <dbReference type="NCBI Taxonomy" id="1331196"/>
    <lineage>
        <taxon>Eukaryota</taxon>
        <taxon>Fungi</taxon>
        <taxon>Dikarya</taxon>
        <taxon>Basidiomycota</taxon>
        <taxon>Agaricomycotina</taxon>
        <taxon>Tremellomycetes</taxon>
        <taxon>Tremellales</taxon>
        <taxon>Cryptococcaceae</taxon>
        <taxon>Kwoniella</taxon>
    </lineage>
</organism>
<dbReference type="OrthoDB" id="2564577at2759"/>